<evidence type="ECO:0000313" key="3">
    <source>
        <dbReference type="EnsemblPlants" id="AUR62028370-RA:cds"/>
    </source>
</evidence>
<dbReference type="InterPro" id="IPR007736">
    <property type="entry name" value="Caleosin-related"/>
</dbReference>
<dbReference type="AlphaFoldDB" id="A0A803MFF2"/>
<dbReference type="Gramene" id="AUR62028370-RA">
    <property type="protein sequence ID" value="AUR62028370-RA:cds"/>
    <property type="gene ID" value="AUR62028370"/>
</dbReference>
<dbReference type="Pfam" id="PF05042">
    <property type="entry name" value="Caleosin"/>
    <property type="match status" value="2"/>
</dbReference>
<keyword evidence="2" id="KW-0472">Membrane</keyword>
<reference evidence="3" key="1">
    <citation type="journal article" date="2017" name="Nature">
        <title>The genome of Chenopodium quinoa.</title>
        <authorList>
            <person name="Jarvis D.E."/>
            <person name="Ho Y.S."/>
            <person name="Lightfoot D.J."/>
            <person name="Schmoeckel S.M."/>
            <person name="Li B."/>
            <person name="Borm T.J.A."/>
            <person name="Ohyanagi H."/>
            <person name="Mineta K."/>
            <person name="Michell C.T."/>
            <person name="Saber N."/>
            <person name="Kharbatia N.M."/>
            <person name="Rupper R.R."/>
            <person name="Sharp A.R."/>
            <person name="Dally N."/>
            <person name="Boughton B.A."/>
            <person name="Woo Y.H."/>
            <person name="Gao G."/>
            <person name="Schijlen E.G.W.M."/>
            <person name="Guo X."/>
            <person name="Momin A.A."/>
            <person name="Negrao S."/>
            <person name="Al-Babili S."/>
            <person name="Gehring C."/>
            <person name="Roessner U."/>
            <person name="Jung C."/>
            <person name="Murphy K."/>
            <person name="Arold S.T."/>
            <person name="Gojobori T."/>
            <person name="van der Linden C.G."/>
            <person name="van Loo E.N."/>
            <person name="Jellen E.N."/>
            <person name="Maughan P.J."/>
            <person name="Tester M."/>
        </authorList>
    </citation>
    <scope>NUCLEOTIDE SEQUENCE [LARGE SCALE GENOMIC DNA]</scope>
    <source>
        <strain evidence="3">cv. PI 614886</strain>
    </source>
</reference>
<sequence>EGTGENVLIKHAAFFDRNHDGFVYPWETFKGMRAIGCGLFISTAAAIVVNMSLSQKTRPGKFPSLLFPIEVKNIARAKHGSDTGVYDTQGRFVESKFEDIFKKHARENSSALTSKELSEMLKDNRESKDIGGWFGAFVEWKILFSLCKDKDGLMQKDKVRGVYDGTIFEKLEMDRQSTKNHKQGFVESKFEDIFRKHARSNPNALNSEELSEMLKANREPKDLTGRIGAFVEWKVLFSLCKDKDGLLQKDVVRGVYDGSLFEKLEMERKSAK</sequence>
<accession>A0A803MFF2</accession>
<dbReference type="InterPro" id="IPR011992">
    <property type="entry name" value="EF-hand-dom_pair"/>
</dbReference>
<dbReference type="OMA" id="RDDIIYP"/>
<dbReference type="PANTHER" id="PTHR31495:SF1">
    <property type="entry name" value="INACTIVE PEROXYGENASE-LIKE PROTEIN-RELATED"/>
    <property type="match status" value="1"/>
</dbReference>
<dbReference type="GO" id="GO:0004497">
    <property type="term" value="F:monooxygenase activity"/>
    <property type="evidence" value="ECO:0007669"/>
    <property type="project" value="TreeGrafter"/>
</dbReference>
<evidence type="ECO:0000313" key="4">
    <source>
        <dbReference type="Proteomes" id="UP000596660"/>
    </source>
</evidence>
<dbReference type="GO" id="GO:0005509">
    <property type="term" value="F:calcium ion binding"/>
    <property type="evidence" value="ECO:0007669"/>
    <property type="project" value="TreeGrafter"/>
</dbReference>
<dbReference type="Proteomes" id="UP000596660">
    <property type="component" value="Unplaced"/>
</dbReference>
<keyword evidence="4" id="KW-1185">Reference proteome</keyword>
<proteinExistence type="inferred from homology"/>
<feature type="transmembrane region" description="Helical" evidence="2">
    <location>
        <begin position="32"/>
        <end position="53"/>
    </location>
</feature>
<evidence type="ECO:0000256" key="1">
    <source>
        <dbReference type="ARBA" id="ARBA00006765"/>
    </source>
</evidence>
<evidence type="ECO:0008006" key="5">
    <source>
        <dbReference type="Google" id="ProtNLM"/>
    </source>
</evidence>
<dbReference type="SUPFAM" id="SSF47473">
    <property type="entry name" value="EF-hand"/>
    <property type="match status" value="1"/>
</dbReference>
<dbReference type="PANTHER" id="PTHR31495">
    <property type="entry name" value="PEROXYGENASE 3-RELATED"/>
    <property type="match status" value="1"/>
</dbReference>
<keyword evidence="2" id="KW-0812">Transmembrane</keyword>
<dbReference type="EnsemblPlants" id="AUR62028370-RA">
    <property type="protein sequence ID" value="AUR62028370-RA:cds"/>
    <property type="gene ID" value="AUR62028370"/>
</dbReference>
<keyword evidence="2" id="KW-1133">Transmembrane helix</keyword>
<protein>
    <recommendedName>
        <fullName evidence="5">Caleosin</fullName>
    </recommendedName>
</protein>
<name>A0A803MFF2_CHEQI</name>
<comment type="similarity">
    <text evidence="1">Belongs to the caleosin family.</text>
</comment>
<evidence type="ECO:0000256" key="2">
    <source>
        <dbReference type="SAM" id="Phobius"/>
    </source>
</evidence>
<reference evidence="3" key="2">
    <citation type="submission" date="2021-03" db="UniProtKB">
        <authorList>
            <consortium name="EnsemblPlants"/>
        </authorList>
    </citation>
    <scope>IDENTIFICATION</scope>
</reference>
<organism evidence="3 4">
    <name type="scientific">Chenopodium quinoa</name>
    <name type="common">Quinoa</name>
    <dbReference type="NCBI Taxonomy" id="63459"/>
    <lineage>
        <taxon>Eukaryota</taxon>
        <taxon>Viridiplantae</taxon>
        <taxon>Streptophyta</taxon>
        <taxon>Embryophyta</taxon>
        <taxon>Tracheophyta</taxon>
        <taxon>Spermatophyta</taxon>
        <taxon>Magnoliopsida</taxon>
        <taxon>eudicotyledons</taxon>
        <taxon>Gunneridae</taxon>
        <taxon>Pentapetalae</taxon>
        <taxon>Caryophyllales</taxon>
        <taxon>Chenopodiaceae</taxon>
        <taxon>Chenopodioideae</taxon>
        <taxon>Atripliceae</taxon>
        <taxon>Chenopodium</taxon>
    </lineage>
</organism>